<proteinExistence type="predicted"/>
<evidence type="ECO:0000313" key="2">
    <source>
        <dbReference type="Proteomes" id="UP000314294"/>
    </source>
</evidence>
<sequence length="102" mass="11074">MELRMQTCDPLIQLKASGAPDADLPLELLLHRVAWFPTVAVRPGDGSWQLVGPLGQTATPSRPMHTASVRQHAIIITEEVQIAEVSEECGPEAICHMSRPAP</sequence>
<dbReference type="Proteomes" id="UP000314294">
    <property type="component" value="Unassembled WGS sequence"/>
</dbReference>
<comment type="caution">
    <text evidence="1">The sequence shown here is derived from an EMBL/GenBank/DDBJ whole genome shotgun (WGS) entry which is preliminary data.</text>
</comment>
<protein>
    <submittedName>
        <fullName evidence="1">Uncharacterized protein</fullName>
    </submittedName>
</protein>
<dbReference type="EMBL" id="SRLO01022349">
    <property type="protein sequence ID" value="TNN22456.1"/>
    <property type="molecule type" value="Genomic_DNA"/>
</dbReference>
<evidence type="ECO:0000313" key="1">
    <source>
        <dbReference type="EMBL" id="TNN22456.1"/>
    </source>
</evidence>
<gene>
    <name evidence="1" type="ORF">EYF80_067430</name>
</gene>
<dbReference type="AlphaFoldDB" id="A0A4Z2E0V4"/>
<reference evidence="1 2" key="1">
    <citation type="submission" date="2019-03" db="EMBL/GenBank/DDBJ databases">
        <title>First draft genome of Liparis tanakae, snailfish: a comprehensive survey of snailfish specific genes.</title>
        <authorList>
            <person name="Kim W."/>
            <person name="Song I."/>
            <person name="Jeong J.-H."/>
            <person name="Kim D."/>
            <person name="Kim S."/>
            <person name="Ryu S."/>
            <person name="Song J.Y."/>
            <person name="Lee S.K."/>
        </authorList>
    </citation>
    <scope>NUCLEOTIDE SEQUENCE [LARGE SCALE GENOMIC DNA]</scope>
    <source>
        <tissue evidence="1">Muscle</tissue>
    </source>
</reference>
<accession>A0A4Z2E0V4</accession>
<keyword evidence="2" id="KW-1185">Reference proteome</keyword>
<organism evidence="1 2">
    <name type="scientific">Liparis tanakae</name>
    <name type="common">Tanaka's snailfish</name>
    <dbReference type="NCBI Taxonomy" id="230148"/>
    <lineage>
        <taxon>Eukaryota</taxon>
        <taxon>Metazoa</taxon>
        <taxon>Chordata</taxon>
        <taxon>Craniata</taxon>
        <taxon>Vertebrata</taxon>
        <taxon>Euteleostomi</taxon>
        <taxon>Actinopterygii</taxon>
        <taxon>Neopterygii</taxon>
        <taxon>Teleostei</taxon>
        <taxon>Neoteleostei</taxon>
        <taxon>Acanthomorphata</taxon>
        <taxon>Eupercaria</taxon>
        <taxon>Perciformes</taxon>
        <taxon>Cottioidei</taxon>
        <taxon>Cottales</taxon>
        <taxon>Liparidae</taxon>
        <taxon>Liparis</taxon>
    </lineage>
</organism>
<name>A0A4Z2E0V4_9TELE</name>